<proteinExistence type="predicted"/>
<dbReference type="AlphaFoldDB" id="A0A1E5W7C0"/>
<name>A0A1E5W7C0_9POAL</name>
<evidence type="ECO:0000313" key="2">
    <source>
        <dbReference type="EMBL" id="OEL33257.1"/>
    </source>
</evidence>
<gene>
    <name evidence="2" type="ORF">BAE44_0005724</name>
</gene>
<evidence type="ECO:0000313" key="3">
    <source>
        <dbReference type="Proteomes" id="UP000095767"/>
    </source>
</evidence>
<dbReference type="GO" id="GO:0004523">
    <property type="term" value="F:RNA-DNA hybrid ribonuclease activity"/>
    <property type="evidence" value="ECO:0007669"/>
    <property type="project" value="InterPro"/>
</dbReference>
<organism evidence="2 3">
    <name type="scientific">Dichanthelium oligosanthes</name>
    <dbReference type="NCBI Taxonomy" id="888268"/>
    <lineage>
        <taxon>Eukaryota</taxon>
        <taxon>Viridiplantae</taxon>
        <taxon>Streptophyta</taxon>
        <taxon>Embryophyta</taxon>
        <taxon>Tracheophyta</taxon>
        <taxon>Spermatophyta</taxon>
        <taxon>Magnoliopsida</taxon>
        <taxon>Liliopsida</taxon>
        <taxon>Poales</taxon>
        <taxon>Poaceae</taxon>
        <taxon>PACMAD clade</taxon>
        <taxon>Panicoideae</taxon>
        <taxon>Panicodae</taxon>
        <taxon>Paniceae</taxon>
        <taxon>Dichantheliinae</taxon>
        <taxon>Dichanthelium</taxon>
    </lineage>
</organism>
<sequence>MLRWLQIARELGLDRVVAEGDELVLVQLLRGEDTQTRIPMQEEILGVLRCPLGCDVWHVYREGNHVAHTVPAGVPRPGDLVRRWTAERRVGEERGR</sequence>
<keyword evidence="3" id="KW-1185">Reference proteome</keyword>
<reference evidence="2 3" key="1">
    <citation type="submission" date="2016-09" db="EMBL/GenBank/DDBJ databases">
        <title>The draft genome of Dichanthelium oligosanthes: A C3 panicoid grass species.</title>
        <authorList>
            <person name="Studer A.J."/>
            <person name="Schnable J.C."/>
            <person name="Brutnell T.P."/>
        </authorList>
    </citation>
    <scope>NUCLEOTIDE SEQUENCE [LARGE SCALE GENOMIC DNA]</scope>
    <source>
        <strain evidence="3">cv. Kellogg 1175</strain>
        <tissue evidence="2">Leaf</tissue>
    </source>
</reference>
<feature type="domain" description="RNase H type-1" evidence="1">
    <location>
        <begin position="5"/>
        <end position="70"/>
    </location>
</feature>
<protein>
    <recommendedName>
        <fullName evidence="1">RNase H type-1 domain-containing protein</fullName>
    </recommendedName>
</protein>
<accession>A0A1E5W7C0</accession>
<dbReference type="InterPro" id="IPR002156">
    <property type="entry name" value="RNaseH_domain"/>
</dbReference>
<comment type="caution">
    <text evidence="2">The sequence shown here is derived from an EMBL/GenBank/DDBJ whole genome shotgun (WGS) entry which is preliminary data.</text>
</comment>
<dbReference type="Proteomes" id="UP000095767">
    <property type="component" value="Unassembled WGS sequence"/>
</dbReference>
<dbReference type="GO" id="GO:0003676">
    <property type="term" value="F:nucleic acid binding"/>
    <property type="evidence" value="ECO:0007669"/>
    <property type="project" value="InterPro"/>
</dbReference>
<evidence type="ECO:0000259" key="1">
    <source>
        <dbReference type="Pfam" id="PF13456"/>
    </source>
</evidence>
<dbReference type="Pfam" id="PF13456">
    <property type="entry name" value="RVT_3"/>
    <property type="match status" value="1"/>
</dbReference>
<dbReference type="EMBL" id="LWDX02019303">
    <property type="protein sequence ID" value="OEL33257.1"/>
    <property type="molecule type" value="Genomic_DNA"/>
</dbReference>